<dbReference type="GO" id="GO:0004827">
    <property type="term" value="F:proline-tRNA ligase activity"/>
    <property type="evidence" value="ECO:0007669"/>
    <property type="project" value="UniProtKB-EC"/>
</dbReference>
<dbReference type="Gene3D" id="3.30.930.10">
    <property type="entry name" value="Bira Bifunctional Protein, Domain 2"/>
    <property type="match status" value="1"/>
</dbReference>
<keyword evidence="2" id="KW-0436">Ligase</keyword>
<keyword evidence="2" id="KW-0030">Aminoacyl-tRNA synthetase</keyword>
<organism evidence="2">
    <name type="scientific">hydrothermal vent metagenome</name>
    <dbReference type="NCBI Taxonomy" id="652676"/>
    <lineage>
        <taxon>unclassified sequences</taxon>
        <taxon>metagenomes</taxon>
        <taxon>ecological metagenomes</taxon>
    </lineage>
</organism>
<dbReference type="InterPro" id="IPR050062">
    <property type="entry name" value="Pro-tRNA_synthetase"/>
</dbReference>
<dbReference type="InterPro" id="IPR044140">
    <property type="entry name" value="ProRS_anticodon_short"/>
</dbReference>
<evidence type="ECO:0000313" key="2">
    <source>
        <dbReference type="EMBL" id="VAV95705.1"/>
    </source>
</evidence>
<dbReference type="InterPro" id="IPR045864">
    <property type="entry name" value="aa-tRNA-synth_II/BPL/LPL"/>
</dbReference>
<proteinExistence type="predicted"/>
<reference evidence="2" key="1">
    <citation type="submission" date="2018-06" db="EMBL/GenBank/DDBJ databases">
        <authorList>
            <person name="Zhirakovskaya E."/>
        </authorList>
    </citation>
    <scope>NUCLEOTIDE SEQUENCE</scope>
</reference>
<dbReference type="AlphaFoldDB" id="A0A3B0SLF3"/>
<name>A0A3B0SLF3_9ZZZZ</name>
<dbReference type="Pfam" id="PF03129">
    <property type="entry name" value="HGTP_anticodon"/>
    <property type="match status" value="1"/>
</dbReference>
<dbReference type="EC" id="6.1.1.15" evidence="2"/>
<dbReference type="CDD" id="cd00861">
    <property type="entry name" value="ProRS_anticodon_short"/>
    <property type="match status" value="1"/>
</dbReference>
<dbReference type="PANTHER" id="PTHR42753">
    <property type="entry name" value="MITOCHONDRIAL RIBOSOME PROTEIN L39/PROLYL-TRNA LIGASE FAMILY MEMBER"/>
    <property type="match status" value="1"/>
</dbReference>
<protein>
    <submittedName>
        <fullName evidence="2">Prolyl-tRNA synthetase, bacterial type</fullName>
        <ecNumber evidence="2">6.1.1.15</ecNumber>
    </submittedName>
</protein>
<sequence>VMGSYGIGVERNMAASVEANHDDKGIIWPMSIAPYHVIVTLVRVDDTTMQAGESIHDDLTANGIEVLLDDRDERPGVKFNDAELIGVPLRVTVGPRGLGNGIVELLDRRSGESIEIILDDVVPTITRLVAASV</sequence>
<dbReference type="InterPro" id="IPR004154">
    <property type="entry name" value="Anticodon-bd"/>
</dbReference>
<gene>
    <name evidence="2" type="ORF">MNBD_ACTINO01-543</name>
</gene>
<dbReference type="EMBL" id="UOEI01000156">
    <property type="protein sequence ID" value="VAV95705.1"/>
    <property type="molecule type" value="Genomic_DNA"/>
</dbReference>
<dbReference type="SUPFAM" id="SSF52954">
    <property type="entry name" value="Class II aaRS ABD-related"/>
    <property type="match status" value="1"/>
</dbReference>
<evidence type="ECO:0000259" key="1">
    <source>
        <dbReference type="Pfam" id="PF03129"/>
    </source>
</evidence>
<dbReference type="GO" id="GO:0006433">
    <property type="term" value="P:prolyl-tRNA aminoacylation"/>
    <property type="evidence" value="ECO:0007669"/>
    <property type="project" value="TreeGrafter"/>
</dbReference>
<dbReference type="PANTHER" id="PTHR42753:SF2">
    <property type="entry name" value="PROLINE--TRNA LIGASE"/>
    <property type="match status" value="1"/>
</dbReference>
<feature type="non-terminal residue" evidence="2">
    <location>
        <position position="1"/>
    </location>
</feature>
<feature type="domain" description="Anticodon-binding" evidence="1">
    <location>
        <begin position="38"/>
        <end position="126"/>
    </location>
</feature>
<dbReference type="GO" id="GO:0005829">
    <property type="term" value="C:cytosol"/>
    <property type="evidence" value="ECO:0007669"/>
    <property type="project" value="TreeGrafter"/>
</dbReference>
<dbReference type="Gene3D" id="3.40.50.800">
    <property type="entry name" value="Anticodon-binding domain"/>
    <property type="match status" value="1"/>
</dbReference>
<dbReference type="InterPro" id="IPR036621">
    <property type="entry name" value="Anticodon-bd_dom_sf"/>
</dbReference>
<accession>A0A3B0SLF3</accession>